<sequence length="317" mass="35136">LARYPLQEVIEILRILRPVLSQQGRTLASRINGSYVSSYSSPRSSISTWSTNRSRGAASSLLGRSSSAIDMSDVSSIHDSVYSNTTLATDISTVPNRLALAPSSRRGGASVSAMQAQKGVTSPASPTVNSAEKSGFQCPFCFEVDVFSSTKRKSDLRKHFKAFHMTNVQWICFERGDCKEFDCKPAFESHVKDAHNSRGPAKHAIADLCPQVVFACGYSDCRFVLEASGEADSDESALEYFNHVANHFDDNLTHRNWSYSVRFRNLMRQNSVDKHWKERHKGARPLCWQPFTSPTGKPDASNGYRDACTMAPNYALS</sequence>
<evidence type="ECO:0000313" key="1">
    <source>
        <dbReference type="EMBL" id="KAK3687473.1"/>
    </source>
</evidence>
<evidence type="ECO:0000313" key="2">
    <source>
        <dbReference type="Proteomes" id="UP001270362"/>
    </source>
</evidence>
<accession>A0AAE0X7V2</accession>
<dbReference type="Proteomes" id="UP001270362">
    <property type="component" value="Unassembled WGS sequence"/>
</dbReference>
<proteinExistence type="predicted"/>
<comment type="caution">
    <text evidence="1">The sequence shown here is derived from an EMBL/GenBank/DDBJ whole genome shotgun (WGS) entry which is preliminary data.</text>
</comment>
<organism evidence="1 2">
    <name type="scientific">Podospora appendiculata</name>
    <dbReference type="NCBI Taxonomy" id="314037"/>
    <lineage>
        <taxon>Eukaryota</taxon>
        <taxon>Fungi</taxon>
        <taxon>Dikarya</taxon>
        <taxon>Ascomycota</taxon>
        <taxon>Pezizomycotina</taxon>
        <taxon>Sordariomycetes</taxon>
        <taxon>Sordariomycetidae</taxon>
        <taxon>Sordariales</taxon>
        <taxon>Podosporaceae</taxon>
        <taxon>Podospora</taxon>
    </lineage>
</organism>
<name>A0AAE0X7V2_9PEZI</name>
<dbReference type="EMBL" id="JAULSO010000002">
    <property type="protein sequence ID" value="KAK3687473.1"/>
    <property type="molecule type" value="Genomic_DNA"/>
</dbReference>
<feature type="non-terminal residue" evidence="1">
    <location>
        <position position="317"/>
    </location>
</feature>
<gene>
    <name evidence="1" type="ORF">B0T22DRAFT_510173</name>
</gene>
<protein>
    <recommendedName>
        <fullName evidence="3">C2H2-type domain-containing protein</fullName>
    </recommendedName>
</protein>
<reference evidence="1" key="2">
    <citation type="submission" date="2023-06" db="EMBL/GenBank/DDBJ databases">
        <authorList>
            <consortium name="Lawrence Berkeley National Laboratory"/>
            <person name="Haridas S."/>
            <person name="Hensen N."/>
            <person name="Bonometti L."/>
            <person name="Westerberg I."/>
            <person name="Brannstrom I.O."/>
            <person name="Guillou S."/>
            <person name="Cros-Aarteil S."/>
            <person name="Calhoun S."/>
            <person name="Kuo A."/>
            <person name="Mondo S."/>
            <person name="Pangilinan J."/>
            <person name="Riley R."/>
            <person name="Labutti K."/>
            <person name="Andreopoulos B."/>
            <person name="Lipzen A."/>
            <person name="Chen C."/>
            <person name="Yanf M."/>
            <person name="Daum C."/>
            <person name="Ng V."/>
            <person name="Clum A."/>
            <person name="Steindorff A."/>
            <person name="Ohm R."/>
            <person name="Martin F."/>
            <person name="Silar P."/>
            <person name="Natvig D."/>
            <person name="Lalanne C."/>
            <person name="Gautier V."/>
            <person name="Ament-Velasquez S.L."/>
            <person name="Kruys A."/>
            <person name="Hutchinson M.I."/>
            <person name="Powell A.J."/>
            <person name="Barry K."/>
            <person name="Miller A.N."/>
            <person name="Grigoriev I.V."/>
            <person name="Debuchy R."/>
            <person name="Gladieux P."/>
            <person name="Thoren M.H."/>
            <person name="Johannesson H."/>
        </authorList>
    </citation>
    <scope>NUCLEOTIDE SEQUENCE</scope>
    <source>
        <strain evidence="1">CBS 314.62</strain>
    </source>
</reference>
<keyword evidence="2" id="KW-1185">Reference proteome</keyword>
<dbReference type="AlphaFoldDB" id="A0AAE0X7V2"/>
<evidence type="ECO:0008006" key="3">
    <source>
        <dbReference type="Google" id="ProtNLM"/>
    </source>
</evidence>
<reference evidence="1" key="1">
    <citation type="journal article" date="2023" name="Mol. Phylogenet. Evol.">
        <title>Genome-scale phylogeny and comparative genomics of the fungal order Sordariales.</title>
        <authorList>
            <person name="Hensen N."/>
            <person name="Bonometti L."/>
            <person name="Westerberg I."/>
            <person name="Brannstrom I.O."/>
            <person name="Guillou S."/>
            <person name="Cros-Aarteil S."/>
            <person name="Calhoun S."/>
            <person name="Haridas S."/>
            <person name="Kuo A."/>
            <person name="Mondo S."/>
            <person name="Pangilinan J."/>
            <person name="Riley R."/>
            <person name="LaButti K."/>
            <person name="Andreopoulos B."/>
            <person name="Lipzen A."/>
            <person name="Chen C."/>
            <person name="Yan M."/>
            <person name="Daum C."/>
            <person name="Ng V."/>
            <person name="Clum A."/>
            <person name="Steindorff A."/>
            <person name="Ohm R.A."/>
            <person name="Martin F."/>
            <person name="Silar P."/>
            <person name="Natvig D.O."/>
            <person name="Lalanne C."/>
            <person name="Gautier V."/>
            <person name="Ament-Velasquez S.L."/>
            <person name="Kruys A."/>
            <person name="Hutchinson M.I."/>
            <person name="Powell A.J."/>
            <person name="Barry K."/>
            <person name="Miller A.N."/>
            <person name="Grigoriev I.V."/>
            <person name="Debuchy R."/>
            <person name="Gladieux P."/>
            <person name="Hiltunen Thoren M."/>
            <person name="Johannesson H."/>
        </authorList>
    </citation>
    <scope>NUCLEOTIDE SEQUENCE</scope>
    <source>
        <strain evidence="1">CBS 314.62</strain>
    </source>
</reference>